<dbReference type="InterPro" id="IPR009057">
    <property type="entry name" value="Homeodomain-like_sf"/>
</dbReference>
<keyword evidence="7" id="KW-1185">Reference proteome</keyword>
<evidence type="ECO:0000256" key="2">
    <source>
        <dbReference type="ARBA" id="ARBA00023125"/>
    </source>
</evidence>
<dbReference type="InterPro" id="IPR050204">
    <property type="entry name" value="AraC_XylS_family_regulators"/>
</dbReference>
<dbReference type="Proteomes" id="UP000477750">
    <property type="component" value="Unassembled WGS sequence"/>
</dbReference>
<dbReference type="RefSeq" id="WP_322632767.1">
    <property type="nucleotide sequence ID" value="NZ_WIAO01000001.1"/>
</dbReference>
<evidence type="ECO:0000256" key="1">
    <source>
        <dbReference type="ARBA" id="ARBA00023015"/>
    </source>
</evidence>
<dbReference type="PANTHER" id="PTHR46796:SF15">
    <property type="entry name" value="BLL1074 PROTEIN"/>
    <property type="match status" value="1"/>
</dbReference>
<dbReference type="InterPro" id="IPR046532">
    <property type="entry name" value="DUF6597"/>
</dbReference>
<evidence type="ECO:0000313" key="7">
    <source>
        <dbReference type="Proteomes" id="UP000477750"/>
    </source>
</evidence>
<dbReference type="InterPro" id="IPR018060">
    <property type="entry name" value="HTH_AraC"/>
</dbReference>
<dbReference type="Gene3D" id="1.10.10.60">
    <property type="entry name" value="Homeodomain-like"/>
    <property type="match status" value="1"/>
</dbReference>
<reference evidence="6 7" key="1">
    <citation type="submission" date="2019-10" db="EMBL/GenBank/DDBJ databases">
        <title>Glycomyces albidus sp. nov., a novel actinomycete isolated from rhizosphere soil of wheat (Triticum aestivum L.).</title>
        <authorList>
            <person name="Qian L."/>
        </authorList>
    </citation>
    <scope>NUCLEOTIDE SEQUENCE [LARGE SCALE GENOMIC DNA]</scope>
    <source>
        <strain evidence="6 7">NEAU-7082</strain>
    </source>
</reference>
<evidence type="ECO:0000256" key="4">
    <source>
        <dbReference type="SAM" id="MobiDB-lite"/>
    </source>
</evidence>
<name>A0A6L5G3V9_9ACTN</name>
<protein>
    <submittedName>
        <fullName evidence="6">Helix-turn-helix domain-containing protein</fullName>
    </submittedName>
</protein>
<dbReference type="GO" id="GO:0043565">
    <property type="term" value="F:sequence-specific DNA binding"/>
    <property type="evidence" value="ECO:0007669"/>
    <property type="project" value="InterPro"/>
</dbReference>
<keyword evidence="1" id="KW-0805">Transcription regulation</keyword>
<feature type="domain" description="HTH araC/xylS-type" evidence="5">
    <location>
        <begin position="143"/>
        <end position="243"/>
    </location>
</feature>
<dbReference type="SUPFAM" id="SSF46689">
    <property type="entry name" value="Homeodomain-like"/>
    <property type="match status" value="1"/>
</dbReference>
<evidence type="ECO:0000256" key="3">
    <source>
        <dbReference type="ARBA" id="ARBA00023163"/>
    </source>
</evidence>
<dbReference type="PROSITE" id="PS01124">
    <property type="entry name" value="HTH_ARAC_FAMILY_2"/>
    <property type="match status" value="1"/>
</dbReference>
<evidence type="ECO:0000259" key="5">
    <source>
        <dbReference type="PROSITE" id="PS01124"/>
    </source>
</evidence>
<keyword evidence="3" id="KW-0804">Transcription</keyword>
<dbReference type="Pfam" id="PF12833">
    <property type="entry name" value="HTH_18"/>
    <property type="match status" value="1"/>
</dbReference>
<dbReference type="EMBL" id="WIAO01000001">
    <property type="protein sequence ID" value="MQM23968.1"/>
    <property type="molecule type" value="Genomic_DNA"/>
</dbReference>
<gene>
    <name evidence="6" type="ORF">GFD30_00020</name>
</gene>
<evidence type="ECO:0000313" key="6">
    <source>
        <dbReference type="EMBL" id="MQM23968.1"/>
    </source>
</evidence>
<dbReference type="Pfam" id="PF20240">
    <property type="entry name" value="DUF6597"/>
    <property type="match status" value="1"/>
</dbReference>
<organism evidence="6 7">
    <name type="scientific">Glycomyces albidus</name>
    <dbReference type="NCBI Taxonomy" id="2656774"/>
    <lineage>
        <taxon>Bacteria</taxon>
        <taxon>Bacillati</taxon>
        <taxon>Actinomycetota</taxon>
        <taxon>Actinomycetes</taxon>
        <taxon>Glycomycetales</taxon>
        <taxon>Glycomycetaceae</taxon>
        <taxon>Glycomyces</taxon>
    </lineage>
</organism>
<accession>A0A6L5G3V9</accession>
<sequence>MDTAHSRTGPVYEERPAPGPAAAWSPCLWVRRATGPDAVTVVPDGCVDLLWRHGRLEVAGPDTGPRDVALAPGELIAGVRLRPGAARALLGPVPATAVRDAQPALDDLWRPGPLADRAEAETDPWRLAALLAAAVAARGFGPDPVALAAAAALDRPRPPSVAALARDLGFSERQLRRRVRDSAGYGPKTLEQILRFNRARAAAAGERPDWARVAAEQGYADQAHLSRQLRRWSGTTPTGRQAKRRTFVQPPR</sequence>
<feature type="region of interest" description="Disordered" evidence="4">
    <location>
        <begin position="1"/>
        <end position="20"/>
    </location>
</feature>
<comment type="caution">
    <text evidence="6">The sequence shown here is derived from an EMBL/GenBank/DDBJ whole genome shotgun (WGS) entry which is preliminary data.</text>
</comment>
<dbReference type="PANTHER" id="PTHR46796">
    <property type="entry name" value="HTH-TYPE TRANSCRIPTIONAL ACTIVATOR RHAS-RELATED"/>
    <property type="match status" value="1"/>
</dbReference>
<dbReference type="AlphaFoldDB" id="A0A6L5G3V9"/>
<keyword evidence="2" id="KW-0238">DNA-binding</keyword>
<proteinExistence type="predicted"/>
<feature type="region of interest" description="Disordered" evidence="4">
    <location>
        <begin position="226"/>
        <end position="252"/>
    </location>
</feature>
<dbReference type="GO" id="GO:0003700">
    <property type="term" value="F:DNA-binding transcription factor activity"/>
    <property type="evidence" value="ECO:0007669"/>
    <property type="project" value="InterPro"/>
</dbReference>
<dbReference type="SMART" id="SM00342">
    <property type="entry name" value="HTH_ARAC"/>
    <property type="match status" value="1"/>
</dbReference>